<evidence type="ECO:0000313" key="3">
    <source>
        <dbReference type="Proteomes" id="UP000677457"/>
    </source>
</evidence>
<name>A0ABQ4JW66_SALAC</name>
<evidence type="ECO:0000256" key="1">
    <source>
        <dbReference type="SAM" id="MobiDB-lite"/>
    </source>
</evidence>
<dbReference type="Proteomes" id="UP000677457">
    <property type="component" value="Unassembled WGS sequence"/>
</dbReference>
<feature type="compositionally biased region" description="Basic and acidic residues" evidence="1">
    <location>
        <begin position="61"/>
        <end position="72"/>
    </location>
</feature>
<evidence type="ECO:0000313" key="2">
    <source>
        <dbReference type="EMBL" id="GIM87184.1"/>
    </source>
</evidence>
<comment type="caution">
    <text evidence="2">The sequence shown here is derived from an EMBL/GenBank/DDBJ whole genome shotgun (WGS) entry which is preliminary data.</text>
</comment>
<reference evidence="2 3" key="1">
    <citation type="submission" date="2021-03" db="EMBL/GenBank/DDBJ databases">
        <title>Whole genome shotgun sequence of Salinispora arenicola NBRC 105043.</title>
        <authorList>
            <person name="Komaki H."/>
            <person name="Tamura T."/>
        </authorList>
    </citation>
    <scope>NUCLEOTIDE SEQUENCE [LARGE SCALE GENOMIC DNA]</scope>
    <source>
        <strain evidence="2 3">NBRC 105043</strain>
    </source>
</reference>
<sequence length="90" mass="9216">MGERRHTGEAVSGGFAGGSQMGAEVGGGVCRRGKTLACFHGHLSPLILVAGPAGTCIESEPDWRPREGRDRGLAIGTRLDPSVAAPVLPP</sequence>
<feature type="region of interest" description="Disordered" evidence="1">
    <location>
        <begin position="58"/>
        <end position="90"/>
    </location>
</feature>
<keyword evidence="3" id="KW-1185">Reference proteome</keyword>
<gene>
    <name evidence="2" type="ORF">Sar04_39200</name>
</gene>
<proteinExistence type="predicted"/>
<organism evidence="2 3">
    <name type="scientific">Salinispora arenicola</name>
    <dbReference type="NCBI Taxonomy" id="168697"/>
    <lineage>
        <taxon>Bacteria</taxon>
        <taxon>Bacillati</taxon>
        <taxon>Actinomycetota</taxon>
        <taxon>Actinomycetes</taxon>
        <taxon>Micromonosporales</taxon>
        <taxon>Micromonosporaceae</taxon>
        <taxon>Salinispora</taxon>
    </lineage>
</organism>
<accession>A0ABQ4JW66</accession>
<dbReference type="EMBL" id="BOQM01000032">
    <property type="protein sequence ID" value="GIM87184.1"/>
    <property type="molecule type" value="Genomic_DNA"/>
</dbReference>
<protein>
    <submittedName>
        <fullName evidence="2">Uncharacterized protein</fullName>
    </submittedName>
</protein>